<dbReference type="CDD" id="cd03520">
    <property type="entry name" value="Link_domain_CSPGs_modules_2_4"/>
    <property type="match status" value="2"/>
</dbReference>
<dbReference type="EMBL" id="NHOQ01000682">
    <property type="protein sequence ID" value="PWA28999.1"/>
    <property type="molecule type" value="Genomic_DNA"/>
</dbReference>
<dbReference type="InterPro" id="IPR000538">
    <property type="entry name" value="Link_dom"/>
</dbReference>
<keyword evidence="10" id="KW-0325">Glycoprotein</keyword>
<keyword evidence="3" id="KW-0964">Secreted</keyword>
<evidence type="ECO:0000256" key="5">
    <source>
        <dbReference type="ARBA" id="ARBA00022723"/>
    </source>
</evidence>
<protein>
    <recommendedName>
        <fullName evidence="12">Aggrecan core protein</fullName>
    </recommendedName>
    <alternativeName>
        <fullName evidence="13">Cartilage-specific proteoglycan core protein</fullName>
    </alternativeName>
</protein>
<gene>
    <name evidence="24" type="ORF">CCH79_00006349</name>
</gene>
<dbReference type="InterPro" id="IPR001881">
    <property type="entry name" value="EGF-like_Ca-bd_dom"/>
</dbReference>
<dbReference type="SUPFAM" id="SSF56436">
    <property type="entry name" value="C-type lectin-like"/>
    <property type="match status" value="5"/>
</dbReference>
<keyword evidence="5" id="KW-0479">Metal-binding</keyword>
<evidence type="ECO:0000259" key="20">
    <source>
        <dbReference type="PROSITE" id="PS50041"/>
    </source>
</evidence>
<evidence type="ECO:0000256" key="16">
    <source>
        <dbReference type="PROSITE-ProRule" id="PRU00323"/>
    </source>
</evidence>
<evidence type="ECO:0000256" key="7">
    <source>
        <dbReference type="ARBA" id="ARBA00022737"/>
    </source>
</evidence>
<dbReference type="InterPro" id="IPR016186">
    <property type="entry name" value="C-type_lectin-like/link_sf"/>
</dbReference>
<dbReference type="SMART" id="SM00406">
    <property type="entry name" value="IGv"/>
    <property type="match status" value="1"/>
</dbReference>
<dbReference type="PROSITE" id="PS00615">
    <property type="entry name" value="C_TYPE_LECTIN_1"/>
    <property type="match status" value="1"/>
</dbReference>
<keyword evidence="25" id="KW-1185">Reference proteome</keyword>
<dbReference type="GO" id="GO:0005509">
    <property type="term" value="F:calcium ion binding"/>
    <property type="evidence" value="ECO:0007669"/>
    <property type="project" value="InterPro"/>
</dbReference>
<keyword evidence="6 18" id="KW-0732">Signal</keyword>
<dbReference type="SUPFAM" id="SSF57535">
    <property type="entry name" value="Complement control module/SCR domain"/>
    <property type="match status" value="1"/>
</dbReference>
<dbReference type="PROSITE" id="PS50835">
    <property type="entry name" value="IG_LIKE"/>
    <property type="match status" value="1"/>
</dbReference>
<dbReference type="GO" id="GO:0007417">
    <property type="term" value="P:central nervous system development"/>
    <property type="evidence" value="ECO:0007669"/>
    <property type="project" value="TreeGrafter"/>
</dbReference>
<dbReference type="GO" id="GO:0048812">
    <property type="term" value="P:neuron projection morphogenesis"/>
    <property type="evidence" value="ECO:0007669"/>
    <property type="project" value="UniProtKB-ARBA"/>
</dbReference>
<dbReference type="GO" id="GO:0007155">
    <property type="term" value="P:cell adhesion"/>
    <property type="evidence" value="ECO:0007669"/>
    <property type="project" value="InterPro"/>
</dbReference>
<feature type="region of interest" description="Disordered" evidence="17">
    <location>
        <begin position="727"/>
        <end position="754"/>
    </location>
</feature>
<feature type="domain" description="EGF-like" evidence="19">
    <location>
        <begin position="1176"/>
        <end position="1212"/>
    </location>
</feature>
<feature type="domain" description="Link" evidence="23">
    <location>
        <begin position="159"/>
        <end position="254"/>
    </location>
</feature>
<dbReference type="FunFam" id="2.10.25.10:FF:000230">
    <property type="entry name" value="Delta-like protein"/>
    <property type="match status" value="1"/>
</dbReference>
<comment type="caution">
    <text evidence="24">The sequence shown here is derived from an EMBL/GenBank/DDBJ whole genome shotgun (WGS) entry which is preliminary data.</text>
</comment>
<keyword evidence="8" id="KW-0654">Proteoglycan</keyword>
<dbReference type="PROSITE" id="PS00022">
    <property type="entry name" value="EGF_1"/>
    <property type="match status" value="1"/>
</dbReference>
<feature type="disulfide bond" evidence="15">
    <location>
        <begin position="1345"/>
        <end position="1388"/>
    </location>
</feature>
<feature type="compositionally biased region" description="Low complexity" evidence="17">
    <location>
        <begin position="1071"/>
        <end position="1081"/>
    </location>
</feature>
<dbReference type="GO" id="GO:0005886">
    <property type="term" value="C:plasma membrane"/>
    <property type="evidence" value="ECO:0007669"/>
    <property type="project" value="UniProtKB-ARBA"/>
</dbReference>
<dbReference type="GO" id="GO:0005615">
    <property type="term" value="C:extracellular space"/>
    <property type="evidence" value="ECO:0007669"/>
    <property type="project" value="TreeGrafter"/>
</dbReference>
<dbReference type="InterPro" id="IPR050691">
    <property type="entry name" value="Hyaluronan_bind_Proteoglycan"/>
</dbReference>
<organism evidence="24 25">
    <name type="scientific">Gambusia affinis</name>
    <name type="common">Western mosquitofish</name>
    <name type="synonym">Heterandria affinis</name>
    <dbReference type="NCBI Taxonomy" id="33528"/>
    <lineage>
        <taxon>Eukaryota</taxon>
        <taxon>Metazoa</taxon>
        <taxon>Chordata</taxon>
        <taxon>Craniata</taxon>
        <taxon>Vertebrata</taxon>
        <taxon>Euteleostomi</taxon>
        <taxon>Actinopterygii</taxon>
        <taxon>Neopterygii</taxon>
        <taxon>Teleostei</taxon>
        <taxon>Neoteleostei</taxon>
        <taxon>Acanthomorphata</taxon>
        <taxon>Ovalentaria</taxon>
        <taxon>Atherinomorphae</taxon>
        <taxon>Cyprinodontiformes</taxon>
        <taxon>Poeciliidae</taxon>
        <taxon>Poeciliinae</taxon>
        <taxon>Gambusia</taxon>
    </lineage>
</organism>
<dbReference type="Pfam" id="PF07686">
    <property type="entry name" value="V-set"/>
    <property type="match status" value="1"/>
</dbReference>
<dbReference type="PANTHER" id="PTHR22804:SF60">
    <property type="entry name" value="AGGRECAN A"/>
    <property type="match status" value="1"/>
</dbReference>
<dbReference type="PROSITE" id="PS50923">
    <property type="entry name" value="SUSHI"/>
    <property type="match status" value="1"/>
</dbReference>
<dbReference type="GO" id="GO:0010001">
    <property type="term" value="P:glial cell differentiation"/>
    <property type="evidence" value="ECO:0007669"/>
    <property type="project" value="TreeGrafter"/>
</dbReference>
<feature type="domain" description="Link" evidence="23">
    <location>
        <begin position="475"/>
        <end position="570"/>
    </location>
</feature>
<reference evidence="24 25" key="1">
    <citation type="journal article" date="2018" name="G3 (Bethesda)">
        <title>A High-Quality Reference Genome for the Invasive Mosquitofish Gambusia affinis Using a Chicago Library.</title>
        <authorList>
            <person name="Hoffberg S.L."/>
            <person name="Troendle N.J."/>
            <person name="Glenn T.C."/>
            <person name="Mahmud O."/>
            <person name="Louha S."/>
            <person name="Chalopin D."/>
            <person name="Bennetzen J.L."/>
            <person name="Mauricio R."/>
        </authorList>
    </citation>
    <scope>NUCLEOTIDE SEQUENCE [LARGE SCALE GENOMIC DNA]</scope>
    <source>
        <strain evidence="24">NE01/NJP1002.9</strain>
        <tissue evidence="24">Muscle</tissue>
    </source>
</reference>
<dbReference type="FunFam" id="2.10.70.10:FF:000003">
    <property type="entry name" value="Versican core protein"/>
    <property type="match status" value="1"/>
</dbReference>
<dbReference type="InterPro" id="IPR013783">
    <property type="entry name" value="Ig-like_fold"/>
</dbReference>
<name>A0A315W068_GAMAF</name>
<feature type="region of interest" description="Disordered" evidence="17">
    <location>
        <begin position="1053"/>
        <end position="1081"/>
    </location>
</feature>
<dbReference type="FunFam" id="3.10.100.10:FF:000009">
    <property type="entry name" value="Aggrecan core protein"/>
    <property type="match status" value="1"/>
</dbReference>
<evidence type="ECO:0000313" key="24">
    <source>
        <dbReference type="EMBL" id="PWA28999.1"/>
    </source>
</evidence>
<dbReference type="Pfam" id="PF00008">
    <property type="entry name" value="EGF"/>
    <property type="match status" value="1"/>
</dbReference>
<evidence type="ECO:0000256" key="2">
    <source>
        <dbReference type="ARBA" id="ARBA00006838"/>
    </source>
</evidence>
<dbReference type="Pfam" id="PF00084">
    <property type="entry name" value="Sushi"/>
    <property type="match status" value="1"/>
</dbReference>
<dbReference type="Pfam" id="PF00059">
    <property type="entry name" value="Lectin_C"/>
    <property type="match status" value="1"/>
</dbReference>
<keyword evidence="15" id="KW-0768">Sushi</keyword>
<keyword evidence="4 14" id="KW-0245">EGF-like domain</keyword>
<evidence type="ECO:0000259" key="22">
    <source>
        <dbReference type="PROSITE" id="PS50923"/>
    </source>
</evidence>
<dbReference type="PRINTS" id="PR01265">
    <property type="entry name" value="LINKMODULE"/>
</dbReference>
<dbReference type="FunFam" id="3.10.100.10:FF:000011">
    <property type="entry name" value="Aggrecan core protein"/>
    <property type="match status" value="1"/>
</dbReference>
<comment type="subcellular location">
    <subcellularLocation>
        <location evidence="1">Secreted</location>
    </subcellularLocation>
</comment>
<feature type="domain" description="Link" evidence="23">
    <location>
        <begin position="586"/>
        <end position="682"/>
    </location>
</feature>
<dbReference type="Gene3D" id="2.10.70.10">
    <property type="entry name" value="Complement Module, domain 1"/>
    <property type="match status" value="1"/>
</dbReference>
<dbReference type="CDD" id="cd03517">
    <property type="entry name" value="Link_domain_CSPGs_modules_1_3"/>
    <property type="match status" value="2"/>
</dbReference>
<dbReference type="SUPFAM" id="SSF48726">
    <property type="entry name" value="Immunoglobulin"/>
    <property type="match status" value="1"/>
</dbReference>
<dbReference type="PROSITE" id="PS01241">
    <property type="entry name" value="LINK_1"/>
    <property type="match status" value="4"/>
</dbReference>
<dbReference type="Pfam" id="PF00193">
    <property type="entry name" value="Xlink"/>
    <property type="match status" value="4"/>
</dbReference>
<evidence type="ECO:0000256" key="10">
    <source>
        <dbReference type="ARBA" id="ARBA00023180"/>
    </source>
</evidence>
<dbReference type="GO" id="GO:0005540">
    <property type="term" value="F:hyaluronic acid binding"/>
    <property type="evidence" value="ECO:0007669"/>
    <property type="project" value="InterPro"/>
</dbReference>
<keyword evidence="7" id="KW-0677">Repeat</keyword>
<evidence type="ECO:0000256" key="13">
    <source>
        <dbReference type="ARBA" id="ARBA00042947"/>
    </source>
</evidence>
<feature type="domain" description="Ig-like" evidence="21">
    <location>
        <begin position="31"/>
        <end position="142"/>
    </location>
</feature>
<dbReference type="SMART" id="SM00032">
    <property type="entry name" value="CCP"/>
    <property type="match status" value="1"/>
</dbReference>
<dbReference type="Gene3D" id="3.10.100.10">
    <property type="entry name" value="Mannose-Binding Protein A, subunit A"/>
    <property type="match status" value="5"/>
</dbReference>
<evidence type="ECO:0000259" key="23">
    <source>
        <dbReference type="PROSITE" id="PS50963"/>
    </source>
</evidence>
<dbReference type="InterPro" id="IPR000742">
    <property type="entry name" value="EGF"/>
</dbReference>
<feature type="domain" description="Link" evidence="23">
    <location>
        <begin position="274"/>
        <end position="373"/>
    </location>
</feature>
<dbReference type="GO" id="GO:0001501">
    <property type="term" value="P:skeletal system development"/>
    <property type="evidence" value="ECO:0007669"/>
    <property type="project" value="TreeGrafter"/>
</dbReference>
<dbReference type="PROSITE" id="PS50041">
    <property type="entry name" value="C_TYPE_LECTIN_2"/>
    <property type="match status" value="1"/>
</dbReference>
<evidence type="ECO:0000256" key="8">
    <source>
        <dbReference type="ARBA" id="ARBA00022974"/>
    </source>
</evidence>
<evidence type="ECO:0000256" key="15">
    <source>
        <dbReference type="PROSITE-ProRule" id="PRU00302"/>
    </source>
</evidence>
<keyword evidence="9 14" id="KW-1015">Disulfide bond</keyword>
<evidence type="ECO:0000256" key="12">
    <source>
        <dbReference type="ARBA" id="ARBA00039399"/>
    </source>
</evidence>
<feature type="disulfide bond" evidence="14">
    <location>
        <begin position="1202"/>
        <end position="1211"/>
    </location>
</feature>
<evidence type="ECO:0000256" key="11">
    <source>
        <dbReference type="ARBA" id="ARBA00023319"/>
    </source>
</evidence>
<feature type="disulfide bond" evidence="16">
    <location>
        <begin position="521"/>
        <end position="542"/>
    </location>
</feature>
<dbReference type="CDD" id="cd00054">
    <property type="entry name" value="EGF_CA"/>
    <property type="match status" value="1"/>
</dbReference>
<feature type="domain" description="C-type lectin" evidence="20">
    <location>
        <begin position="1225"/>
        <end position="1339"/>
    </location>
</feature>
<feature type="signal peptide" evidence="18">
    <location>
        <begin position="1"/>
        <end position="17"/>
    </location>
</feature>
<dbReference type="InterPro" id="IPR013106">
    <property type="entry name" value="Ig_V-set"/>
</dbReference>
<dbReference type="InterPro" id="IPR003599">
    <property type="entry name" value="Ig_sub"/>
</dbReference>
<dbReference type="GO" id="GO:0072534">
    <property type="term" value="C:perineuronal net"/>
    <property type="evidence" value="ECO:0007669"/>
    <property type="project" value="TreeGrafter"/>
</dbReference>
<dbReference type="InterPro" id="IPR016187">
    <property type="entry name" value="CTDL_fold"/>
</dbReference>
<evidence type="ECO:0000259" key="19">
    <source>
        <dbReference type="PROSITE" id="PS50026"/>
    </source>
</evidence>
<feature type="chain" id="PRO_5016389222" description="Aggrecan core protein" evidence="18">
    <location>
        <begin position="18"/>
        <end position="1424"/>
    </location>
</feature>
<comment type="similarity">
    <text evidence="2">Belongs to the aggrecan/versican proteoglycan family.</text>
</comment>
<dbReference type="PANTHER" id="PTHR22804">
    <property type="entry name" value="AGGRECAN/VERSICAN PROTEOGLYCAN"/>
    <property type="match status" value="1"/>
</dbReference>
<evidence type="ECO:0000256" key="18">
    <source>
        <dbReference type="SAM" id="SignalP"/>
    </source>
</evidence>
<feature type="disulfide bond" evidence="16">
    <location>
        <begin position="629"/>
        <end position="650"/>
    </location>
</feature>
<dbReference type="SMART" id="SM00181">
    <property type="entry name" value="EGF"/>
    <property type="match status" value="1"/>
</dbReference>
<evidence type="ECO:0000259" key="21">
    <source>
        <dbReference type="PROSITE" id="PS50835"/>
    </source>
</evidence>
<keyword evidence="11" id="KW-0393">Immunoglobulin domain</keyword>
<dbReference type="PROSITE" id="PS50963">
    <property type="entry name" value="LINK_2"/>
    <property type="match status" value="4"/>
</dbReference>
<feature type="disulfide bond" evidence="16">
    <location>
        <begin position="205"/>
        <end position="226"/>
    </location>
</feature>
<dbReference type="InterPro" id="IPR036179">
    <property type="entry name" value="Ig-like_dom_sf"/>
</dbReference>
<evidence type="ECO:0000256" key="1">
    <source>
        <dbReference type="ARBA" id="ARBA00004613"/>
    </source>
</evidence>
<dbReference type="InterPro" id="IPR018378">
    <property type="entry name" value="C-type_lectin_CS"/>
</dbReference>
<feature type="disulfide bond" evidence="16">
    <location>
        <begin position="320"/>
        <end position="341"/>
    </location>
</feature>
<accession>A0A315W068</accession>
<feature type="compositionally biased region" description="Low complexity" evidence="17">
    <location>
        <begin position="727"/>
        <end position="743"/>
    </location>
</feature>
<dbReference type="InterPro" id="IPR000436">
    <property type="entry name" value="Sushi_SCR_CCP_dom"/>
</dbReference>
<evidence type="ECO:0000256" key="4">
    <source>
        <dbReference type="ARBA" id="ARBA00022536"/>
    </source>
</evidence>
<dbReference type="CDD" id="cd00033">
    <property type="entry name" value="CCP"/>
    <property type="match status" value="1"/>
</dbReference>
<dbReference type="InterPro" id="IPR007110">
    <property type="entry name" value="Ig-like_dom"/>
</dbReference>
<dbReference type="Gene3D" id="2.10.25.10">
    <property type="entry name" value="Laminin"/>
    <property type="match status" value="1"/>
</dbReference>
<evidence type="ECO:0000256" key="17">
    <source>
        <dbReference type="SAM" id="MobiDB-lite"/>
    </source>
</evidence>
<dbReference type="STRING" id="33528.ENSGAFP00000026254"/>
<evidence type="ECO:0000256" key="9">
    <source>
        <dbReference type="ARBA" id="ARBA00023157"/>
    </source>
</evidence>
<dbReference type="Proteomes" id="UP000250572">
    <property type="component" value="Unassembled WGS sequence"/>
</dbReference>
<dbReference type="InterPro" id="IPR035976">
    <property type="entry name" value="Sushi/SCR/CCP_sf"/>
</dbReference>
<feature type="domain" description="Sushi" evidence="22">
    <location>
        <begin position="1343"/>
        <end position="1403"/>
    </location>
</feature>
<evidence type="ECO:0000256" key="6">
    <source>
        <dbReference type="ARBA" id="ARBA00022729"/>
    </source>
</evidence>
<proteinExistence type="inferred from homology"/>
<dbReference type="SMART" id="SM00179">
    <property type="entry name" value="EGF_CA"/>
    <property type="match status" value="1"/>
</dbReference>
<evidence type="ECO:0000256" key="3">
    <source>
        <dbReference type="ARBA" id="ARBA00022525"/>
    </source>
</evidence>
<dbReference type="GO" id="GO:0002052">
    <property type="term" value="P:positive regulation of neuroblast proliferation"/>
    <property type="evidence" value="ECO:0007669"/>
    <property type="project" value="TreeGrafter"/>
</dbReference>
<dbReference type="FunFam" id="3.10.100.10:FF:000002">
    <property type="entry name" value="Hyaluronan proteoglycan link protein 1"/>
    <property type="match status" value="2"/>
</dbReference>
<dbReference type="PROSITE" id="PS50026">
    <property type="entry name" value="EGF_3"/>
    <property type="match status" value="1"/>
</dbReference>
<dbReference type="Gene3D" id="2.60.40.10">
    <property type="entry name" value="Immunoglobulins"/>
    <property type="match status" value="1"/>
</dbReference>
<sequence length="1424" mass="153609">MLKWTVLLSLCLSISSATFNYLYEQRSFMDPEDILTVSIPLEGLQRPLLGETLLLPCYFQDHPVEDSGFPPDAPLSHRIKWSYVTKEKTTTILVVLEGRVRISESYLDRVQLQSYPQTPTDASIKISELRSSDTGAYRCEVQIGIEDAYDIVHVLVQGIVFHYRPFMGRYTLTFEKAKAACAQNSAVIASPEQLQAAFEDGFHQCDAGWLSDQTVRYPIHETRMNCYGDKEELPGVRTYGMRDLNETYDVYCFADRMPGTQSWSIFSNKTSFSGTGRVFHSTSAVKFTFSEAALACSYQGARLATTGQLYLAWQGGMDICNAGWLRDGSVRYPINIRRPQCGGGLLGVRTVYLHTNQTGYPLPDSRYDAFCYTDSPDDEGSGTDEGSGVGIFTTVTKSPAVFFSKTTTESEAVGEVETQQPFDLSLTSSENPNKLPPPQPTNFTDFTFDLIEAVTNQPAVQREPSKTSVISPAGVVFHYRSPTGRYALTFVEAQLACQGVRGAMATPQQLQRAYEDGYHQCDAGWLLDQTVRYPNVFPREKCAGDLGDQPGVRTYGLRPAEERYDVYCYTEKIKGCITKGFHCTGEVFHVGSAEGFTYDEAASACENHNAVLASTGELYAAWKLGLDKCRAGWLLDRSVRYPVNSPRPGCGGEKSGVHTLYSPPNQTHYPEVDSRFDAYCITVGFLSESNGTELNITDIQKALPNQTSDTDDGFFIVPPIPVEISSSGSGSADFNSASAGDNSGVNSGDISGSGGKITFGDQDWYTETAGTSGGSSLASGSGSGSGPRVVFSGLCIAAVEGSTSGEPQEAGEGRTDVLIFPLSAADSGELSGSGDMSGSGSGFDFIEKDAGHLTGTGLILDQELSGFISFLSGSSSGSGRSGDISGNGDAPILIIDDKLIDAKKENNLDGGSLDFSGSGNFYGSGVLSGSSSGSDSEFLNGVTFMGSGFTKLIGSPSGEHEEATGGLFYSSGSESGVQISGFKISSFSFDSRAGVSGSGFSKSETSTTKGEEEGGAIFFSQGLMTEIPGDDKLPLELGENSVLYSGEASGNNGFYSGDGNKDSSEDNTFMSGVSSSGDSSDPLVVVLPAPSVDPALTEPIIRTEGDIHGPELTHNSRVHVSPGPAVAPAGLAAPPAEVKPAFEQTAGVLEASNPCEPNPCGKASCTVEEGVAFCFEAEVCHPNPCANGATCVESADSFKCLCLPSYGGERCEIEEQRCEDGWTKFQGNCYLHVSDRAEWLEAEQRCRHLNAHLVSIITPEEQQFVSAHAQENQWIGLNDKTVQKDFQWTDGSPLQYENWKLNQPDNYLNPAEDCVVLIWHENGKWSDVSCSDHLPFTCKKGPVFCGAPPLVKNTRMFGNRRSEYPVNSIIRYQCNPGFRQRHLPVVRCQADGNWEKPKVECTDVKARNRIKLRSSRNSPVSGKN</sequence>
<evidence type="ECO:0000256" key="14">
    <source>
        <dbReference type="PROSITE-ProRule" id="PRU00076"/>
    </source>
</evidence>
<dbReference type="GO" id="GO:0045202">
    <property type="term" value="C:synapse"/>
    <property type="evidence" value="ECO:0007669"/>
    <property type="project" value="TreeGrafter"/>
</dbReference>
<dbReference type="InterPro" id="IPR001304">
    <property type="entry name" value="C-type_lectin-like"/>
</dbReference>
<dbReference type="SMART" id="SM00409">
    <property type="entry name" value="IG"/>
    <property type="match status" value="1"/>
</dbReference>
<dbReference type="SMART" id="SM00445">
    <property type="entry name" value="LINK"/>
    <property type="match status" value="4"/>
</dbReference>
<feature type="disulfide bond" evidence="15">
    <location>
        <begin position="1374"/>
        <end position="1401"/>
    </location>
</feature>
<dbReference type="SMART" id="SM00034">
    <property type="entry name" value="CLECT"/>
    <property type="match status" value="1"/>
</dbReference>
<comment type="caution">
    <text evidence="14">Lacks conserved residue(s) required for the propagation of feature annotation.</text>
</comment>
<evidence type="ECO:0000313" key="25">
    <source>
        <dbReference type="Proteomes" id="UP000250572"/>
    </source>
</evidence>